<dbReference type="InterPro" id="IPR036163">
    <property type="entry name" value="HMA_dom_sf"/>
</dbReference>
<feature type="transmembrane region" description="Helical" evidence="8">
    <location>
        <begin position="208"/>
        <end position="231"/>
    </location>
</feature>
<dbReference type="GO" id="GO:0005507">
    <property type="term" value="F:copper ion binding"/>
    <property type="evidence" value="ECO:0007669"/>
    <property type="project" value="TreeGrafter"/>
</dbReference>
<dbReference type="EMBL" id="QAPG01000016">
    <property type="protein sequence ID" value="TDZ38487.1"/>
    <property type="molecule type" value="Genomic_DNA"/>
</dbReference>
<evidence type="ECO:0000256" key="2">
    <source>
        <dbReference type="ARBA" id="ARBA00006024"/>
    </source>
</evidence>
<dbReference type="GO" id="GO:0016020">
    <property type="term" value="C:membrane"/>
    <property type="evidence" value="ECO:0007669"/>
    <property type="project" value="UniProtKB-SubCell"/>
</dbReference>
<keyword evidence="7 8" id="KW-0472">Membrane</keyword>
<evidence type="ECO:0000256" key="8">
    <source>
        <dbReference type="SAM" id="Phobius"/>
    </source>
</evidence>
<dbReference type="InterPro" id="IPR036412">
    <property type="entry name" value="HAD-like_sf"/>
</dbReference>
<dbReference type="SUPFAM" id="SSF56784">
    <property type="entry name" value="HAD-like"/>
    <property type="match status" value="1"/>
</dbReference>
<protein>
    <submittedName>
        <fullName evidence="10">Copper-transporting ATPase HMA5</fullName>
    </submittedName>
</protein>
<keyword evidence="3 8" id="KW-0812">Transmembrane</keyword>
<keyword evidence="4" id="KW-0479">Metal-binding</keyword>
<dbReference type="Gene3D" id="2.70.150.10">
    <property type="entry name" value="Calcium-transporting ATPase, cytoplasmic transduction domain A"/>
    <property type="match status" value="1"/>
</dbReference>
<feature type="transmembrane region" description="Helical" evidence="8">
    <location>
        <begin position="458"/>
        <end position="479"/>
    </location>
</feature>
<comment type="caution">
    <text evidence="10">The sequence shown here is derived from an EMBL/GenBank/DDBJ whole genome shotgun (WGS) entry which is preliminary data.</text>
</comment>
<dbReference type="GO" id="GO:0043682">
    <property type="term" value="F:P-type divalent copper transporter activity"/>
    <property type="evidence" value="ECO:0007669"/>
    <property type="project" value="TreeGrafter"/>
</dbReference>
<proteinExistence type="inferred from homology"/>
<dbReference type="Proteomes" id="UP000295083">
    <property type="component" value="Unassembled WGS sequence"/>
</dbReference>
<dbReference type="SUPFAM" id="SSF81653">
    <property type="entry name" value="Calcium ATPase, transduction domain A"/>
    <property type="match status" value="1"/>
</dbReference>
<dbReference type="InterPro" id="IPR001757">
    <property type="entry name" value="P_typ_ATPase"/>
</dbReference>
<evidence type="ECO:0000259" key="9">
    <source>
        <dbReference type="PROSITE" id="PS50846"/>
    </source>
</evidence>
<evidence type="ECO:0000313" key="10">
    <source>
        <dbReference type="EMBL" id="TDZ38487.1"/>
    </source>
</evidence>
<dbReference type="CDD" id="cd00371">
    <property type="entry name" value="HMA"/>
    <property type="match status" value="1"/>
</dbReference>
<evidence type="ECO:0000256" key="4">
    <source>
        <dbReference type="ARBA" id="ARBA00022723"/>
    </source>
</evidence>
<evidence type="ECO:0000256" key="3">
    <source>
        <dbReference type="ARBA" id="ARBA00022692"/>
    </source>
</evidence>
<evidence type="ECO:0000256" key="1">
    <source>
        <dbReference type="ARBA" id="ARBA00004370"/>
    </source>
</evidence>
<dbReference type="Gene3D" id="3.30.70.100">
    <property type="match status" value="1"/>
</dbReference>
<gene>
    <name evidence="10" type="primary">HMA5-1</name>
    <name evidence="10" type="ORF">C8035_v004794</name>
</gene>
<dbReference type="AlphaFoldDB" id="A0A4R8QHW1"/>
<evidence type="ECO:0000256" key="5">
    <source>
        <dbReference type="ARBA" id="ARBA00022967"/>
    </source>
</evidence>
<comment type="similarity">
    <text evidence="2">Belongs to the cation transport ATPase (P-type) (TC 3.A.3) family. Type IB subfamily.</text>
</comment>
<keyword evidence="5" id="KW-1278">Translocase</keyword>
<dbReference type="GO" id="GO:0005524">
    <property type="term" value="F:ATP binding"/>
    <property type="evidence" value="ECO:0007669"/>
    <property type="project" value="InterPro"/>
</dbReference>
<dbReference type="NCBIfam" id="TIGR01494">
    <property type="entry name" value="ATPase_P-type"/>
    <property type="match status" value="1"/>
</dbReference>
<dbReference type="GO" id="GO:0055070">
    <property type="term" value="P:copper ion homeostasis"/>
    <property type="evidence" value="ECO:0007669"/>
    <property type="project" value="TreeGrafter"/>
</dbReference>
<dbReference type="SUPFAM" id="SSF55008">
    <property type="entry name" value="HMA, heavy metal-associated domain"/>
    <property type="match status" value="1"/>
</dbReference>
<dbReference type="InterPro" id="IPR018303">
    <property type="entry name" value="ATPase_P-typ_P_site"/>
</dbReference>
<name>A0A4R8QHW1_9PEZI</name>
<dbReference type="InterPro" id="IPR059000">
    <property type="entry name" value="ATPase_P-type_domA"/>
</dbReference>
<dbReference type="PANTHER" id="PTHR43520">
    <property type="entry name" value="ATP7, ISOFORM B"/>
    <property type="match status" value="1"/>
</dbReference>
<evidence type="ECO:0000313" key="11">
    <source>
        <dbReference type="Proteomes" id="UP000295083"/>
    </source>
</evidence>
<dbReference type="GO" id="GO:0016887">
    <property type="term" value="F:ATP hydrolysis activity"/>
    <property type="evidence" value="ECO:0007669"/>
    <property type="project" value="InterPro"/>
</dbReference>
<sequence length="532" mass="55683">MGEEMREMSAVVVDQTSAPKVFEATLAVDGMTRSSCVGAVTEALEHLPWIQSVTVNLVANNAAVLFEGRSHLDDIISAISNAGYDGAPNDLTQDTTVPAKDLRRTVCSVSVDMLESGDVVKVVQGGSPPWDGIILGGSGELIETSLTGDPKPVMKHVGDSVYCGTVNKGGPITIRVTGAPESSLLDQIIKVVREGQARRAPIERVADAITGSFVPAVILIAMVTWLTWLGLGLTGKLPADYNDAAVGGWPLWSLEFAIAVLVVACPCGIGLAAPTAFFVGGGLAAKYGILAKGGGEAFQEASRLDIMVFDKTGTLTGGGEPKVTDHRISVNATASGDNVKTAQAVGAMAGIPADHIIAGVLPEQKADKIKYLQKSQVKPVSRLGFRTSSYRRPIVAMVGDGINDTRALAVADIGIDIGSGSDVAVSAAEFVLLNSKLLTLLTLLTVSRAVCRRAKLNFAWALVYNVAALPIAAGVLYPIKTGGNYTRLDPVWAALAMVLSSLSVITSSLLLRSRLPLVGFRSRPMEDLGVKK</sequence>
<dbReference type="InterPro" id="IPR023214">
    <property type="entry name" value="HAD_sf"/>
</dbReference>
<reference evidence="10 11" key="1">
    <citation type="submission" date="2018-11" db="EMBL/GenBank/DDBJ databases">
        <title>Genome sequence and assembly of Colletotrichum spinosum.</title>
        <authorList>
            <person name="Gan P."/>
            <person name="Shirasu K."/>
        </authorList>
    </citation>
    <scope>NUCLEOTIDE SEQUENCE [LARGE SCALE GENOMIC DNA]</scope>
    <source>
        <strain evidence="10 11">CBS 515.97</strain>
    </source>
</reference>
<dbReference type="Gene3D" id="3.40.50.1000">
    <property type="entry name" value="HAD superfamily/HAD-like"/>
    <property type="match status" value="1"/>
</dbReference>
<dbReference type="InterPro" id="IPR008250">
    <property type="entry name" value="ATPase_P-typ_transduc_dom_A_sf"/>
</dbReference>
<comment type="subcellular location">
    <subcellularLocation>
        <location evidence="1">Membrane</location>
    </subcellularLocation>
</comment>
<dbReference type="Pfam" id="PF00122">
    <property type="entry name" value="E1-E2_ATPase"/>
    <property type="match status" value="1"/>
</dbReference>
<dbReference type="InterPro" id="IPR006121">
    <property type="entry name" value="HMA_dom"/>
</dbReference>
<feature type="domain" description="HMA" evidence="9">
    <location>
        <begin position="22"/>
        <end position="87"/>
    </location>
</feature>
<dbReference type="Pfam" id="PF00403">
    <property type="entry name" value="HMA"/>
    <property type="match status" value="1"/>
</dbReference>
<feature type="transmembrane region" description="Helical" evidence="8">
    <location>
        <begin position="251"/>
        <end position="279"/>
    </location>
</feature>
<dbReference type="PANTHER" id="PTHR43520:SF32">
    <property type="entry name" value="COPPER RESISTANCE P-TYPE ATPASE (EUROFUNG)"/>
    <property type="match status" value="1"/>
</dbReference>
<accession>A0A4R8QHW1</accession>
<evidence type="ECO:0000256" key="6">
    <source>
        <dbReference type="ARBA" id="ARBA00022989"/>
    </source>
</evidence>
<dbReference type="PROSITE" id="PS00154">
    <property type="entry name" value="ATPASE_E1_E2"/>
    <property type="match status" value="1"/>
</dbReference>
<keyword evidence="6 8" id="KW-1133">Transmembrane helix</keyword>
<keyword evidence="11" id="KW-1185">Reference proteome</keyword>
<dbReference type="PROSITE" id="PS50846">
    <property type="entry name" value="HMA_2"/>
    <property type="match status" value="1"/>
</dbReference>
<evidence type="ECO:0000256" key="7">
    <source>
        <dbReference type="ARBA" id="ARBA00023136"/>
    </source>
</evidence>
<organism evidence="10 11">
    <name type="scientific">Colletotrichum spinosum</name>
    <dbReference type="NCBI Taxonomy" id="1347390"/>
    <lineage>
        <taxon>Eukaryota</taxon>
        <taxon>Fungi</taxon>
        <taxon>Dikarya</taxon>
        <taxon>Ascomycota</taxon>
        <taxon>Pezizomycotina</taxon>
        <taxon>Sordariomycetes</taxon>
        <taxon>Hypocreomycetidae</taxon>
        <taxon>Glomerellales</taxon>
        <taxon>Glomerellaceae</taxon>
        <taxon>Colletotrichum</taxon>
        <taxon>Colletotrichum orbiculare species complex</taxon>
    </lineage>
</organism>
<feature type="transmembrane region" description="Helical" evidence="8">
    <location>
        <begin position="491"/>
        <end position="511"/>
    </location>
</feature>